<evidence type="ECO:0000256" key="9">
    <source>
        <dbReference type="RuleBase" id="RU003357"/>
    </source>
</evidence>
<comment type="caution">
    <text evidence="12">The sequence shown here is derived from an EMBL/GenBank/DDBJ whole genome shotgun (WGS) entry which is preliminary data.</text>
</comment>
<keyword evidence="2 8" id="KW-0813">Transport</keyword>
<dbReference type="SUPFAM" id="SSF56935">
    <property type="entry name" value="Porins"/>
    <property type="match status" value="1"/>
</dbReference>
<dbReference type="InterPro" id="IPR036942">
    <property type="entry name" value="Beta-barrel_TonB_sf"/>
</dbReference>
<keyword evidence="5 9" id="KW-0798">TonB box</keyword>
<feature type="domain" description="TonB-dependent receptor-like beta-barrel" evidence="10">
    <location>
        <begin position="236"/>
        <end position="707"/>
    </location>
</feature>
<dbReference type="PANTHER" id="PTHR47234">
    <property type="match status" value="1"/>
</dbReference>
<reference evidence="12" key="1">
    <citation type="submission" date="2021-02" db="EMBL/GenBank/DDBJ databases">
        <title>PHA producing bacteria isolated from coastal sediment in Guangdong, Shenzhen.</title>
        <authorList>
            <person name="Zheng W."/>
            <person name="Yu S."/>
            <person name="Huang Y."/>
        </authorList>
    </citation>
    <scope>NUCLEOTIDE SEQUENCE</scope>
    <source>
        <strain evidence="12">TN14-10</strain>
    </source>
</reference>
<keyword evidence="7 8" id="KW-0998">Cell outer membrane</keyword>
<evidence type="ECO:0000256" key="7">
    <source>
        <dbReference type="ARBA" id="ARBA00023237"/>
    </source>
</evidence>
<proteinExistence type="inferred from homology"/>
<organism evidence="12 13">
    <name type="scientific">Parahaliea mediterranea</name>
    <dbReference type="NCBI Taxonomy" id="651086"/>
    <lineage>
        <taxon>Bacteria</taxon>
        <taxon>Pseudomonadati</taxon>
        <taxon>Pseudomonadota</taxon>
        <taxon>Gammaproteobacteria</taxon>
        <taxon>Cellvibrionales</taxon>
        <taxon>Halieaceae</taxon>
        <taxon>Parahaliea</taxon>
    </lineage>
</organism>
<evidence type="ECO:0000256" key="4">
    <source>
        <dbReference type="ARBA" id="ARBA00022692"/>
    </source>
</evidence>
<keyword evidence="13" id="KW-1185">Reference proteome</keyword>
<comment type="subcellular location">
    <subcellularLocation>
        <location evidence="1 8">Cell outer membrane</location>
        <topology evidence="1 8">Multi-pass membrane protein</topology>
    </subcellularLocation>
</comment>
<evidence type="ECO:0000313" key="12">
    <source>
        <dbReference type="EMBL" id="MBN7798524.1"/>
    </source>
</evidence>
<gene>
    <name evidence="12" type="ORF">JYP50_18120</name>
</gene>
<evidence type="ECO:0000256" key="3">
    <source>
        <dbReference type="ARBA" id="ARBA00022452"/>
    </source>
</evidence>
<dbReference type="Gene3D" id="2.170.130.10">
    <property type="entry name" value="TonB-dependent receptor, plug domain"/>
    <property type="match status" value="1"/>
</dbReference>
<evidence type="ECO:0000256" key="8">
    <source>
        <dbReference type="PROSITE-ProRule" id="PRU01360"/>
    </source>
</evidence>
<dbReference type="EMBL" id="JAFKCZ010000015">
    <property type="protein sequence ID" value="MBN7798524.1"/>
    <property type="molecule type" value="Genomic_DNA"/>
</dbReference>
<evidence type="ECO:0000256" key="5">
    <source>
        <dbReference type="ARBA" id="ARBA00023077"/>
    </source>
</evidence>
<evidence type="ECO:0000256" key="6">
    <source>
        <dbReference type="ARBA" id="ARBA00023136"/>
    </source>
</evidence>
<protein>
    <submittedName>
        <fullName evidence="12">TonB-dependent receptor</fullName>
    </submittedName>
</protein>
<dbReference type="InterPro" id="IPR037066">
    <property type="entry name" value="Plug_dom_sf"/>
</dbReference>
<evidence type="ECO:0000259" key="10">
    <source>
        <dbReference type="Pfam" id="PF00593"/>
    </source>
</evidence>
<dbReference type="InterPro" id="IPR012910">
    <property type="entry name" value="Plug_dom"/>
</dbReference>
<name>A0A939IK97_9GAMM</name>
<evidence type="ECO:0000259" key="11">
    <source>
        <dbReference type="Pfam" id="PF07715"/>
    </source>
</evidence>
<evidence type="ECO:0000256" key="2">
    <source>
        <dbReference type="ARBA" id="ARBA00022448"/>
    </source>
</evidence>
<accession>A0A939IK97</accession>
<dbReference type="Pfam" id="PF00593">
    <property type="entry name" value="TonB_dep_Rec_b-barrel"/>
    <property type="match status" value="1"/>
</dbReference>
<keyword evidence="6 8" id="KW-0472">Membrane</keyword>
<dbReference type="CDD" id="cd01347">
    <property type="entry name" value="ligand_gated_channel"/>
    <property type="match status" value="1"/>
</dbReference>
<dbReference type="PROSITE" id="PS52016">
    <property type="entry name" value="TONB_DEPENDENT_REC_3"/>
    <property type="match status" value="1"/>
</dbReference>
<dbReference type="Gene3D" id="2.40.170.20">
    <property type="entry name" value="TonB-dependent receptor, beta-barrel domain"/>
    <property type="match status" value="1"/>
</dbReference>
<dbReference type="Pfam" id="PF07715">
    <property type="entry name" value="Plug"/>
    <property type="match status" value="1"/>
</dbReference>
<evidence type="ECO:0000256" key="1">
    <source>
        <dbReference type="ARBA" id="ARBA00004571"/>
    </source>
</evidence>
<comment type="similarity">
    <text evidence="8 9">Belongs to the TonB-dependent receptor family.</text>
</comment>
<dbReference type="AlphaFoldDB" id="A0A939IK97"/>
<keyword evidence="12" id="KW-0675">Receptor</keyword>
<dbReference type="Proteomes" id="UP000664303">
    <property type="component" value="Unassembled WGS sequence"/>
</dbReference>
<dbReference type="GO" id="GO:0009279">
    <property type="term" value="C:cell outer membrane"/>
    <property type="evidence" value="ECO:0007669"/>
    <property type="project" value="UniProtKB-SubCell"/>
</dbReference>
<feature type="domain" description="TonB-dependent receptor plug" evidence="11">
    <location>
        <begin position="3"/>
        <end position="113"/>
    </location>
</feature>
<dbReference type="RefSeq" id="WP_206561969.1">
    <property type="nucleotide sequence ID" value="NZ_JAFKCZ010000015.1"/>
</dbReference>
<dbReference type="InterPro" id="IPR000531">
    <property type="entry name" value="Beta-barrel_TonB"/>
</dbReference>
<dbReference type="PANTHER" id="PTHR47234:SF3">
    <property type="entry name" value="SECRETIN_TONB SHORT N-TERMINAL DOMAIN-CONTAINING PROTEIN"/>
    <property type="match status" value="1"/>
</dbReference>
<keyword evidence="4 8" id="KW-0812">Transmembrane</keyword>
<dbReference type="InterPro" id="IPR039426">
    <property type="entry name" value="TonB-dep_rcpt-like"/>
</dbReference>
<sequence length="746" mass="81222">MAPIDVVSEEALGSVASSELVDKLTHITPSFNVQRLPLNDGLIYVRPATLRGLSPDHTLVLVNGKRRHRSALLGYRGAQGADLAQIPSFAVKRIEVLRDGASAQYGSDAIAGVINLILEDFVGFDSYVQGSQYAEGDGDEVQVGLRGGLDLADNGFLTGTLEYTDADPTSRSRQRPDAVDFQQANPDLNVPNPVQDWGQPERQALRFALNAQYALSDRTEFYGFGTYGEGEGSSDFNWRNPESTSAYRPSPTAFPDFDLHDIYPAGFSPQFSQEDEDLSTVAGLRGDINPQLSWDLSASYGRNDIEYYLDNTINGSLGPESPTSFYAGSLIQSEANLNLDFVYSWELAALAAPANVAFGAERREETYEIEAGDPASYAVGPGAVDGLPSGSNGFPGYSADQADEYDQESYAAYVDLEAPLTDRLTTGVALRYEDFSEFGDTTDGKLSLRYEFSEGFALRATASTGFRAPTPGQLGSTRTSQGLDTETLNLFTNGRLSPTDPIAQYFGAKALEAEESTSFTAGATFRTDSGFSGSLDVYQIEVDNRFGQSQTYTVTDDIRSELVAEGVPGAESITGVNFYTNAFDTRTRGVDLVASYSMPAGEGDLVLGMAWNYNDTEVTETDGTIGEIGIVRLEDGLPELTGNLSAQYRVHGWDIQGRLRYYGSWTDASGQPTGDIYQDFSEETFFDLSLSYQFDGGVRATFGAENLFDNYPDEATFQANRGLVYSRNSPYDTDGALYYMKLNYSY</sequence>
<evidence type="ECO:0000313" key="13">
    <source>
        <dbReference type="Proteomes" id="UP000664303"/>
    </source>
</evidence>
<keyword evidence="3 8" id="KW-1134">Transmembrane beta strand</keyword>